<dbReference type="PROSITE" id="PS50846">
    <property type="entry name" value="HMA_2"/>
    <property type="match status" value="1"/>
</dbReference>
<dbReference type="InterPro" id="IPR036163">
    <property type="entry name" value="HMA_dom_sf"/>
</dbReference>
<dbReference type="InterPro" id="IPR006121">
    <property type="entry name" value="HMA_dom"/>
</dbReference>
<dbReference type="AlphaFoldDB" id="A0A7J7MZU2"/>
<feature type="domain" description="HMA" evidence="3">
    <location>
        <begin position="74"/>
        <end position="137"/>
    </location>
</feature>
<keyword evidence="2" id="KW-0732">Signal</keyword>
<dbReference type="OrthoDB" id="666972at2759"/>
<sequence>MSFLLKSLTATSILPAAAVTSSPFFLKPLRPNYFALSLKATTTNTNFSSPPPQISLRMDSLTSAPAQKREALPELLTEFMVDMKCDSCVNAVKNKLLTVEDVKRVEVDLSNQVVCVVGSSPVKAMADALEETGRKARLIGQGKPEGGVSFLAIVPKLPSLAAICRRSNCRFLLLKLPPVLPALLYNYLMQLRFRAVVETASCKSDFLFVLPELTPALPNSSCSLLFLR</sequence>
<keyword evidence="1" id="KW-0479">Metal-binding</keyword>
<feature type="signal peptide" evidence="2">
    <location>
        <begin position="1"/>
        <end position="18"/>
    </location>
</feature>
<dbReference type="PANTHER" id="PTHR22814:SF287">
    <property type="entry name" value="COPPER TRANSPORT PROTEIN ATX1"/>
    <property type="match status" value="1"/>
</dbReference>
<gene>
    <name evidence="4" type="ORF">GIB67_019059</name>
</gene>
<dbReference type="GO" id="GO:0046872">
    <property type="term" value="F:metal ion binding"/>
    <property type="evidence" value="ECO:0007669"/>
    <property type="project" value="UniProtKB-KW"/>
</dbReference>
<evidence type="ECO:0000256" key="1">
    <source>
        <dbReference type="ARBA" id="ARBA00022723"/>
    </source>
</evidence>
<dbReference type="SUPFAM" id="SSF55008">
    <property type="entry name" value="HMA, heavy metal-associated domain"/>
    <property type="match status" value="1"/>
</dbReference>
<evidence type="ECO:0000313" key="4">
    <source>
        <dbReference type="EMBL" id="KAF6160290.1"/>
    </source>
</evidence>
<dbReference type="Pfam" id="PF00403">
    <property type="entry name" value="HMA"/>
    <property type="match status" value="1"/>
</dbReference>
<dbReference type="Proteomes" id="UP000541444">
    <property type="component" value="Unassembled WGS sequence"/>
</dbReference>
<accession>A0A7J7MZU2</accession>
<organism evidence="4 5">
    <name type="scientific">Kingdonia uniflora</name>
    <dbReference type="NCBI Taxonomy" id="39325"/>
    <lineage>
        <taxon>Eukaryota</taxon>
        <taxon>Viridiplantae</taxon>
        <taxon>Streptophyta</taxon>
        <taxon>Embryophyta</taxon>
        <taxon>Tracheophyta</taxon>
        <taxon>Spermatophyta</taxon>
        <taxon>Magnoliopsida</taxon>
        <taxon>Ranunculales</taxon>
        <taxon>Circaeasteraceae</taxon>
        <taxon>Kingdonia</taxon>
    </lineage>
</organism>
<proteinExistence type="predicted"/>
<keyword evidence="5" id="KW-1185">Reference proteome</keyword>
<evidence type="ECO:0000256" key="2">
    <source>
        <dbReference type="SAM" id="SignalP"/>
    </source>
</evidence>
<dbReference type="EMBL" id="JACGCM010001165">
    <property type="protein sequence ID" value="KAF6160290.1"/>
    <property type="molecule type" value="Genomic_DNA"/>
</dbReference>
<name>A0A7J7MZU2_9MAGN</name>
<feature type="chain" id="PRO_5029724509" description="HMA domain-containing protein" evidence="2">
    <location>
        <begin position="19"/>
        <end position="228"/>
    </location>
</feature>
<dbReference type="PANTHER" id="PTHR22814">
    <property type="entry name" value="COPPER TRANSPORT PROTEIN ATOX1-RELATED"/>
    <property type="match status" value="1"/>
</dbReference>
<evidence type="ECO:0000313" key="5">
    <source>
        <dbReference type="Proteomes" id="UP000541444"/>
    </source>
</evidence>
<dbReference type="CDD" id="cd00371">
    <property type="entry name" value="HMA"/>
    <property type="match status" value="1"/>
</dbReference>
<evidence type="ECO:0000259" key="3">
    <source>
        <dbReference type="PROSITE" id="PS50846"/>
    </source>
</evidence>
<reference evidence="4 5" key="1">
    <citation type="journal article" date="2020" name="IScience">
        <title>Genome Sequencing of the Endangered Kingdonia uniflora (Circaeasteraceae, Ranunculales) Reveals Potential Mechanisms of Evolutionary Specialization.</title>
        <authorList>
            <person name="Sun Y."/>
            <person name="Deng T."/>
            <person name="Zhang A."/>
            <person name="Moore M.J."/>
            <person name="Landis J.B."/>
            <person name="Lin N."/>
            <person name="Zhang H."/>
            <person name="Zhang X."/>
            <person name="Huang J."/>
            <person name="Zhang X."/>
            <person name="Sun H."/>
            <person name="Wang H."/>
        </authorList>
    </citation>
    <scope>NUCLEOTIDE SEQUENCE [LARGE SCALE GENOMIC DNA]</scope>
    <source>
        <strain evidence="4">TB1705</strain>
        <tissue evidence="4">Leaf</tissue>
    </source>
</reference>
<comment type="caution">
    <text evidence="4">The sequence shown here is derived from an EMBL/GenBank/DDBJ whole genome shotgun (WGS) entry which is preliminary data.</text>
</comment>
<dbReference type="FunFam" id="3.30.70.100:FF:000042">
    <property type="entry name" value="Copper chaperone for superoxide dismutase"/>
    <property type="match status" value="1"/>
</dbReference>
<dbReference type="Gene3D" id="3.30.70.100">
    <property type="match status" value="1"/>
</dbReference>
<protein>
    <recommendedName>
        <fullName evidence="3">HMA domain-containing protein</fullName>
    </recommendedName>
</protein>